<organism evidence="2 3">
    <name type="scientific">Streptomyces albireticuli</name>
    <dbReference type="NCBI Taxonomy" id="1940"/>
    <lineage>
        <taxon>Bacteria</taxon>
        <taxon>Bacillati</taxon>
        <taxon>Actinomycetota</taxon>
        <taxon>Actinomycetes</taxon>
        <taxon>Kitasatosporales</taxon>
        <taxon>Streptomycetaceae</taxon>
        <taxon>Streptomyces</taxon>
    </lineage>
</organism>
<protein>
    <submittedName>
        <fullName evidence="2">Uncharacterized protein</fullName>
    </submittedName>
</protein>
<feature type="transmembrane region" description="Helical" evidence="1">
    <location>
        <begin position="88"/>
        <end position="107"/>
    </location>
</feature>
<evidence type="ECO:0000256" key="1">
    <source>
        <dbReference type="SAM" id="Phobius"/>
    </source>
</evidence>
<sequence length="117" mass="12089">MRGTPRRHRRRPCRVGPAAAVLVAVAATFLFCAFTMPGRVRAPEPVVVRIPVPALVADPAPRHVGGGVQAAQLSGALAHSGPPMGRHMMVGGVLVVLGSAVGALGLYQARKDERADG</sequence>
<reference evidence="2 3" key="1">
    <citation type="submission" date="2017-08" db="EMBL/GenBank/DDBJ databases">
        <title>Genome sequence of Streptomyces albireticuli NRRL B-1670.</title>
        <authorList>
            <person name="Graham D.E."/>
            <person name="Mahan K.M."/>
            <person name="Klingeman D.M."/>
            <person name="Hettich R.L."/>
            <person name="Parry R.J."/>
            <person name="Spain J.C."/>
        </authorList>
    </citation>
    <scope>NUCLEOTIDE SEQUENCE [LARGE SCALE GENOMIC DNA]</scope>
    <source>
        <strain evidence="2 3">NRRL B-1670</strain>
    </source>
</reference>
<dbReference type="RefSeq" id="WP_095584778.1">
    <property type="nucleotide sequence ID" value="NZ_JAJQQQ010000010.1"/>
</dbReference>
<dbReference type="AlphaFoldDB" id="A0A2A2CZU6"/>
<evidence type="ECO:0000313" key="3">
    <source>
        <dbReference type="Proteomes" id="UP000218944"/>
    </source>
</evidence>
<dbReference type="Proteomes" id="UP000218944">
    <property type="component" value="Unassembled WGS sequence"/>
</dbReference>
<name>A0A2A2CZU6_9ACTN</name>
<keyword evidence="3" id="KW-1185">Reference proteome</keyword>
<dbReference type="EMBL" id="NSJV01000642">
    <property type="protein sequence ID" value="PAU44610.1"/>
    <property type="molecule type" value="Genomic_DNA"/>
</dbReference>
<comment type="caution">
    <text evidence="2">The sequence shown here is derived from an EMBL/GenBank/DDBJ whole genome shotgun (WGS) entry which is preliminary data.</text>
</comment>
<gene>
    <name evidence="2" type="ORF">CK936_33975</name>
</gene>
<feature type="transmembrane region" description="Helical" evidence="1">
    <location>
        <begin position="12"/>
        <end position="36"/>
    </location>
</feature>
<keyword evidence="1" id="KW-1133">Transmembrane helix</keyword>
<keyword evidence="1" id="KW-0812">Transmembrane</keyword>
<keyword evidence="1" id="KW-0472">Membrane</keyword>
<proteinExistence type="predicted"/>
<evidence type="ECO:0000313" key="2">
    <source>
        <dbReference type="EMBL" id="PAU44610.1"/>
    </source>
</evidence>
<accession>A0A2A2CZU6</accession>